<name>C9L4Z8_BLAHA</name>
<sequence>MSTYPDISSVSILEPILFRIVYFQLELRQTPNKDMRRYERPHINEVWCGDSSAGPRLTDSDGKNTGAISLPGSMCSTMITLSI</sequence>
<dbReference type="HOGENOM" id="CLU_2535865_0_0_9"/>
<organism evidence="1 2">
    <name type="scientific">Blautia hansenii DSM 20583</name>
    <dbReference type="NCBI Taxonomy" id="537007"/>
    <lineage>
        <taxon>Bacteria</taxon>
        <taxon>Bacillati</taxon>
        <taxon>Bacillota</taxon>
        <taxon>Clostridia</taxon>
        <taxon>Lachnospirales</taxon>
        <taxon>Lachnospiraceae</taxon>
        <taxon>Blautia</taxon>
    </lineage>
</organism>
<protein>
    <submittedName>
        <fullName evidence="1">Uncharacterized protein</fullName>
    </submittedName>
</protein>
<dbReference type="RefSeq" id="WP_004221160.1">
    <property type="nucleotide sequence ID" value="NZ_CP022413.2"/>
</dbReference>
<dbReference type="EMBL" id="ABYU02000010">
    <property type="protein sequence ID" value="EEX22832.1"/>
    <property type="molecule type" value="Genomic_DNA"/>
</dbReference>
<dbReference type="eggNOG" id="COG2801">
    <property type="taxonomic scope" value="Bacteria"/>
</dbReference>
<reference evidence="1" key="1">
    <citation type="submission" date="2009-09" db="EMBL/GenBank/DDBJ databases">
        <authorList>
            <person name="Weinstock G."/>
            <person name="Sodergren E."/>
            <person name="Clifton S."/>
            <person name="Fulton L."/>
            <person name="Fulton B."/>
            <person name="Courtney L."/>
            <person name="Fronick C."/>
            <person name="Harrison M."/>
            <person name="Strong C."/>
            <person name="Farmer C."/>
            <person name="Delahaunty K."/>
            <person name="Markovic C."/>
            <person name="Hall O."/>
            <person name="Minx P."/>
            <person name="Tomlinson C."/>
            <person name="Mitreva M."/>
            <person name="Nelson J."/>
            <person name="Hou S."/>
            <person name="Wollam A."/>
            <person name="Pepin K.H."/>
            <person name="Johnson M."/>
            <person name="Bhonagiri V."/>
            <person name="Nash W.E."/>
            <person name="Warren W."/>
            <person name="Chinwalla A."/>
            <person name="Mardis E.R."/>
            <person name="Wilson R.K."/>
        </authorList>
    </citation>
    <scope>NUCLEOTIDE SEQUENCE [LARGE SCALE GENOMIC DNA]</scope>
    <source>
        <strain evidence="1">DSM 20583</strain>
    </source>
</reference>
<dbReference type="AlphaFoldDB" id="C9L4Z8"/>
<evidence type="ECO:0000313" key="2">
    <source>
        <dbReference type="Proteomes" id="UP000003755"/>
    </source>
</evidence>
<proteinExistence type="predicted"/>
<keyword evidence="2" id="KW-1185">Reference proteome</keyword>
<gene>
    <name evidence="1" type="ORF">BLAHAN_04448</name>
</gene>
<accession>C9L4Z8</accession>
<comment type="caution">
    <text evidence="1">The sequence shown here is derived from an EMBL/GenBank/DDBJ whole genome shotgun (WGS) entry which is preliminary data.</text>
</comment>
<dbReference type="Proteomes" id="UP000003755">
    <property type="component" value="Unassembled WGS sequence"/>
</dbReference>
<evidence type="ECO:0000313" key="1">
    <source>
        <dbReference type="EMBL" id="EEX22832.1"/>
    </source>
</evidence>